<dbReference type="PANTHER" id="PTHR44846:SF16">
    <property type="entry name" value="TRANSCRIPTIONAL REGULATOR PHNF-RELATED"/>
    <property type="match status" value="1"/>
</dbReference>
<dbReference type="InterPro" id="IPR036390">
    <property type="entry name" value="WH_DNA-bd_sf"/>
</dbReference>
<name>A0ABV7K3E3_9HYPH</name>
<evidence type="ECO:0000256" key="2">
    <source>
        <dbReference type="ARBA" id="ARBA00023125"/>
    </source>
</evidence>
<keyword evidence="3" id="KW-0804">Transcription</keyword>
<dbReference type="InterPro" id="IPR010248">
    <property type="entry name" value="His_ut_repres"/>
</dbReference>
<dbReference type="SMART" id="SM00345">
    <property type="entry name" value="HTH_GNTR"/>
    <property type="match status" value="1"/>
</dbReference>
<evidence type="ECO:0000256" key="1">
    <source>
        <dbReference type="ARBA" id="ARBA00023015"/>
    </source>
</evidence>
<evidence type="ECO:0000256" key="4">
    <source>
        <dbReference type="NCBIfam" id="TIGR02018"/>
    </source>
</evidence>
<accession>A0ABV7K3E3</accession>
<proteinExistence type="predicted"/>
<dbReference type="InterPro" id="IPR000524">
    <property type="entry name" value="Tscrpt_reg_HTH_GntR"/>
</dbReference>
<keyword evidence="1" id="KW-0805">Transcription regulation</keyword>
<dbReference type="EMBL" id="JBHRTK010000001">
    <property type="protein sequence ID" value="MFC3204813.1"/>
    <property type="molecule type" value="Genomic_DNA"/>
</dbReference>
<dbReference type="PROSITE" id="PS50949">
    <property type="entry name" value="HTH_GNTR"/>
    <property type="match status" value="1"/>
</dbReference>
<feature type="compositionally biased region" description="Polar residues" evidence="5">
    <location>
        <begin position="243"/>
        <end position="252"/>
    </location>
</feature>
<dbReference type="NCBIfam" id="TIGR02018">
    <property type="entry name" value="his_ut_repres"/>
    <property type="match status" value="1"/>
</dbReference>
<evidence type="ECO:0000256" key="5">
    <source>
        <dbReference type="SAM" id="MobiDB-lite"/>
    </source>
</evidence>
<dbReference type="PANTHER" id="PTHR44846">
    <property type="entry name" value="MANNOSYL-D-GLYCERATE TRANSPORT/METABOLISM SYSTEM REPRESSOR MNGR-RELATED"/>
    <property type="match status" value="1"/>
</dbReference>
<organism evidence="7 8">
    <name type="scientific">Aquamicrobium soli</name>
    <dbReference type="NCBI Taxonomy" id="1811518"/>
    <lineage>
        <taxon>Bacteria</taxon>
        <taxon>Pseudomonadati</taxon>
        <taxon>Pseudomonadota</taxon>
        <taxon>Alphaproteobacteria</taxon>
        <taxon>Hyphomicrobiales</taxon>
        <taxon>Phyllobacteriaceae</taxon>
        <taxon>Aquamicrobium</taxon>
    </lineage>
</organism>
<dbReference type="InterPro" id="IPR011663">
    <property type="entry name" value="UTRA"/>
</dbReference>
<dbReference type="InterPro" id="IPR050679">
    <property type="entry name" value="Bact_HTH_transcr_reg"/>
</dbReference>
<dbReference type="RefSeq" id="WP_378217642.1">
    <property type="nucleotide sequence ID" value="NZ_JBHRTK010000001.1"/>
</dbReference>
<dbReference type="Gene3D" id="1.10.10.10">
    <property type="entry name" value="Winged helix-like DNA-binding domain superfamily/Winged helix DNA-binding domain"/>
    <property type="match status" value="1"/>
</dbReference>
<reference evidence="8" key="1">
    <citation type="journal article" date="2019" name="Int. J. Syst. Evol. Microbiol.">
        <title>The Global Catalogue of Microorganisms (GCM) 10K type strain sequencing project: providing services to taxonomists for standard genome sequencing and annotation.</title>
        <authorList>
            <consortium name="The Broad Institute Genomics Platform"/>
            <consortium name="The Broad Institute Genome Sequencing Center for Infectious Disease"/>
            <person name="Wu L."/>
            <person name="Ma J."/>
        </authorList>
    </citation>
    <scope>NUCLEOTIDE SEQUENCE [LARGE SCALE GENOMIC DNA]</scope>
    <source>
        <strain evidence="8">KCTC 52165</strain>
    </source>
</reference>
<evidence type="ECO:0000259" key="6">
    <source>
        <dbReference type="PROSITE" id="PS50949"/>
    </source>
</evidence>
<dbReference type="PRINTS" id="PR00035">
    <property type="entry name" value="HTHGNTR"/>
</dbReference>
<dbReference type="CDD" id="cd07377">
    <property type="entry name" value="WHTH_GntR"/>
    <property type="match status" value="1"/>
</dbReference>
<keyword evidence="2" id="KW-0238">DNA-binding</keyword>
<protein>
    <recommendedName>
        <fullName evidence="4">Histidine utilization repressor</fullName>
    </recommendedName>
</protein>
<dbReference type="SUPFAM" id="SSF46785">
    <property type="entry name" value="Winged helix' DNA-binding domain"/>
    <property type="match status" value="1"/>
</dbReference>
<feature type="region of interest" description="Disordered" evidence="5">
    <location>
        <begin position="234"/>
        <end position="259"/>
    </location>
</feature>
<dbReference type="Gene3D" id="3.40.1410.10">
    <property type="entry name" value="Chorismate lyase-like"/>
    <property type="match status" value="1"/>
</dbReference>
<dbReference type="Pfam" id="PF00392">
    <property type="entry name" value="GntR"/>
    <property type="match status" value="1"/>
</dbReference>
<dbReference type="Pfam" id="PF07702">
    <property type="entry name" value="UTRA"/>
    <property type="match status" value="1"/>
</dbReference>
<evidence type="ECO:0000256" key="3">
    <source>
        <dbReference type="ARBA" id="ARBA00023163"/>
    </source>
</evidence>
<dbReference type="InterPro" id="IPR028978">
    <property type="entry name" value="Chorismate_lyase_/UTRA_dom_sf"/>
</dbReference>
<dbReference type="InterPro" id="IPR036388">
    <property type="entry name" value="WH-like_DNA-bd_sf"/>
</dbReference>
<sequence length="259" mass="29322">MANELQSSQPLYEQIKSAIEKRIRGDEWPADFRVPSEESLAEEFGASSLTVRRALRELQSEGMLVRIQGRGTFVVGPRMQCAIFDLPDVSEEIALSGGVHTSEVLFLGFVPPDSPFAGMLPLPYEGPVCHSRLLHKEDGTPIQIEDRFVNQAEAPDYLKQDFTRITPHAYLLRETEVTYVDNTIRAIRADEESRRALEIDGNQPCLLLDRRTWREGVPVTRSRFLYPGDRYRLRSSHEATPNRGGTTPQRSAAASRRIR</sequence>
<comment type="caution">
    <text evidence="7">The sequence shown here is derived from an EMBL/GenBank/DDBJ whole genome shotgun (WGS) entry which is preliminary data.</text>
</comment>
<gene>
    <name evidence="7" type="primary">hutC</name>
    <name evidence="7" type="ORF">ACFOHJ_01160</name>
</gene>
<dbReference type="SUPFAM" id="SSF64288">
    <property type="entry name" value="Chorismate lyase-like"/>
    <property type="match status" value="1"/>
</dbReference>
<keyword evidence="8" id="KW-1185">Reference proteome</keyword>
<evidence type="ECO:0000313" key="8">
    <source>
        <dbReference type="Proteomes" id="UP001595583"/>
    </source>
</evidence>
<dbReference type="Proteomes" id="UP001595583">
    <property type="component" value="Unassembled WGS sequence"/>
</dbReference>
<feature type="domain" description="HTH gntR-type" evidence="6">
    <location>
        <begin position="9"/>
        <end position="77"/>
    </location>
</feature>
<evidence type="ECO:0000313" key="7">
    <source>
        <dbReference type="EMBL" id="MFC3204813.1"/>
    </source>
</evidence>
<dbReference type="SMART" id="SM00866">
    <property type="entry name" value="UTRA"/>
    <property type="match status" value="1"/>
</dbReference>